<dbReference type="Proteomes" id="UP000660611">
    <property type="component" value="Unassembled WGS sequence"/>
</dbReference>
<organism evidence="1 2">
    <name type="scientific">Dactylosporangium siamense</name>
    <dbReference type="NCBI Taxonomy" id="685454"/>
    <lineage>
        <taxon>Bacteria</taxon>
        <taxon>Bacillati</taxon>
        <taxon>Actinomycetota</taxon>
        <taxon>Actinomycetes</taxon>
        <taxon>Micromonosporales</taxon>
        <taxon>Micromonosporaceae</taxon>
        <taxon>Dactylosporangium</taxon>
    </lineage>
</organism>
<name>A0A919UGQ0_9ACTN</name>
<sequence>MVLKVIGYWDGPAAPAGLPDVCGFVATDADPAVQRTVAAYLRSGTVLAVAAGMSRCRLCGIANGSAELTDGTHFVWPEGLAHYVEAHDVRLPEEVAAVAASGPAPAVDPAPLEAASLDLTWWCALGTPDPVVHRLGCRHSGRTAPWDLPTSADVYVDRVPDGAVATLGRIRTLLGAQWQISDLRRMLTTQPFLAVAGGNPAALHRALDGAAPLRPFLFHRTPGGLEPIWPDEV</sequence>
<reference evidence="1" key="1">
    <citation type="submission" date="2021-01" db="EMBL/GenBank/DDBJ databases">
        <title>Whole genome shotgun sequence of Dactylosporangium siamense NBRC 106093.</title>
        <authorList>
            <person name="Komaki H."/>
            <person name="Tamura T."/>
        </authorList>
    </citation>
    <scope>NUCLEOTIDE SEQUENCE</scope>
    <source>
        <strain evidence="1">NBRC 106093</strain>
    </source>
</reference>
<accession>A0A919UGQ0</accession>
<dbReference type="AlphaFoldDB" id="A0A919UGQ0"/>
<gene>
    <name evidence="1" type="ORF">Dsi01nite_088710</name>
</gene>
<evidence type="ECO:0000313" key="1">
    <source>
        <dbReference type="EMBL" id="GIG50830.1"/>
    </source>
</evidence>
<proteinExistence type="predicted"/>
<protein>
    <submittedName>
        <fullName evidence="1">Uncharacterized protein</fullName>
    </submittedName>
</protein>
<comment type="caution">
    <text evidence="1">The sequence shown here is derived from an EMBL/GenBank/DDBJ whole genome shotgun (WGS) entry which is preliminary data.</text>
</comment>
<evidence type="ECO:0000313" key="2">
    <source>
        <dbReference type="Proteomes" id="UP000660611"/>
    </source>
</evidence>
<dbReference type="EMBL" id="BONQ01000139">
    <property type="protein sequence ID" value="GIG50830.1"/>
    <property type="molecule type" value="Genomic_DNA"/>
</dbReference>
<keyword evidence="2" id="KW-1185">Reference proteome</keyword>